<feature type="compositionally biased region" description="Basic and acidic residues" evidence="2">
    <location>
        <begin position="302"/>
        <end position="317"/>
    </location>
</feature>
<comment type="similarity">
    <text evidence="1">Belongs to the IST1 family.</text>
</comment>
<gene>
    <name evidence="3" type="ORF">AV274_1118</name>
</gene>
<evidence type="ECO:0000256" key="2">
    <source>
        <dbReference type="SAM" id="MobiDB-lite"/>
    </source>
</evidence>
<accession>A0A196SMS9</accession>
<feature type="compositionally biased region" description="Basic and acidic residues" evidence="2">
    <location>
        <begin position="275"/>
        <end position="290"/>
    </location>
</feature>
<feature type="compositionally biased region" description="Acidic residues" evidence="2">
    <location>
        <begin position="221"/>
        <end position="232"/>
    </location>
</feature>
<dbReference type="InterPro" id="IPR005061">
    <property type="entry name" value="Ist1"/>
</dbReference>
<keyword evidence="4" id="KW-1185">Reference proteome</keyword>
<comment type="caution">
    <text evidence="3">The sequence shown here is derived from an EMBL/GenBank/DDBJ whole genome shotgun (WGS) entry which is preliminary data.</text>
</comment>
<feature type="compositionally biased region" description="Acidic residues" evidence="2">
    <location>
        <begin position="318"/>
        <end position="328"/>
    </location>
</feature>
<dbReference type="AlphaFoldDB" id="A0A196SMS9"/>
<dbReference type="GO" id="GO:0015031">
    <property type="term" value="P:protein transport"/>
    <property type="evidence" value="ECO:0007669"/>
    <property type="project" value="InterPro"/>
</dbReference>
<feature type="compositionally biased region" description="Acidic residues" evidence="2">
    <location>
        <begin position="291"/>
        <end position="301"/>
    </location>
</feature>
<organism evidence="3 4">
    <name type="scientific">Blastocystis sp. subtype 1 (strain ATCC 50177 / NandII)</name>
    <dbReference type="NCBI Taxonomy" id="478820"/>
    <lineage>
        <taxon>Eukaryota</taxon>
        <taxon>Sar</taxon>
        <taxon>Stramenopiles</taxon>
        <taxon>Bigyra</taxon>
        <taxon>Opalozoa</taxon>
        <taxon>Opalinata</taxon>
        <taxon>Blastocystidae</taxon>
        <taxon>Blastocystis</taxon>
    </lineage>
</organism>
<evidence type="ECO:0000256" key="1">
    <source>
        <dbReference type="ARBA" id="ARBA00005536"/>
    </source>
</evidence>
<feature type="compositionally biased region" description="Basic and acidic residues" evidence="2">
    <location>
        <begin position="233"/>
        <end position="244"/>
    </location>
</feature>
<dbReference type="Gene3D" id="1.20.1260.60">
    <property type="entry name" value="Vacuolar protein sorting-associated protein Ist1"/>
    <property type="match status" value="1"/>
</dbReference>
<feature type="compositionally biased region" description="Acidic residues" evidence="2">
    <location>
        <begin position="345"/>
        <end position="355"/>
    </location>
</feature>
<evidence type="ECO:0000313" key="4">
    <source>
        <dbReference type="Proteomes" id="UP000078348"/>
    </source>
</evidence>
<protein>
    <submittedName>
        <fullName evidence="3">Uncharacterized protein</fullName>
    </submittedName>
</protein>
<feature type="region of interest" description="Disordered" evidence="2">
    <location>
        <begin position="221"/>
        <end position="378"/>
    </location>
</feature>
<sequence>MPRVRSLNPKIESVSATTIMSGIITQPGSIKKVAVAALFKLKTPAFDKEECKACLKSISDDLTEYTNWLKASMDQKLRDIEAYVMSQKKQKALDCINYRMRGDNTLAMIEVLTPMVEKVRKAYKTILKEDSVPSDVKVELSTIIYLVGLLNIGNWNKLKKQLELKYGSEWTEKIQEKKKNVEPKILEFVDYKPKEKIVRDKYKEFEDAWKLKLKKEEEDLDIEELSDDVETESDTHIHDDHNLDNLDDVTLSPKDKKKKKSLKKDSSSDSDSSSDEEKPKKSSKAAKESSSDSDSDSDSSSEEEKPKKASKAAKESSSDSDSDSDSSSEEEKPKKVALSSSSSSSEEESSSESEEEKPKKASKKAKKESSSDSDSSSD</sequence>
<dbReference type="Proteomes" id="UP000078348">
    <property type="component" value="Unassembled WGS sequence"/>
</dbReference>
<evidence type="ECO:0000313" key="3">
    <source>
        <dbReference type="EMBL" id="OAO17179.1"/>
    </source>
</evidence>
<dbReference type="EMBL" id="LXWW01000044">
    <property type="protein sequence ID" value="OAO17179.1"/>
    <property type="molecule type" value="Genomic_DNA"/>
</dbReference>
<dbReference type="InterPro" id="IPR042277">
    <property type="entry name" value="IST1-like"/>
</dbReference>
<name>A0A196SMS9_BLAHN</name>
<proteinExistence type="inferred from homology"/>
<reference evidence="3 4" key="1">
    <citation type="submission" date="2016-05" db="EMBL/GenBank/DDBJ databases">
        <title>Nuclear genome of Blastocystis sp. subtype 1 NandII.</title>
        <authorList>
            <person name="Gentekaki E."/>
            <person name="Curtis B."/>
            <person name="Stairs C."/>
            <person name="Eme L."/>
            <person name="Herman E."/>
            <person name="Klimes V."/>
            <person name="Arias M.C."/>
            <person name="Elias M."/>
            <person name="Hilliou F."/>
            <person name="Klute M."/>
            <person name="Malik S.-B."/>
            <person name="Pightling A."/>
            <person name="Rachubinski R."/>
            <person name="Salas D."/>
            <person name="Schlacht A."/>
            <person name="Suga H."/>
            <person name="Archibald J."/>
            <person name="Ball S.G."/>
            <person name="Clark G."/>
            <person name="Dacks J."/>
            <person name="Van Der Giezen M."/>
            <person name="Tsaousis A."/>
            <person name="Roger A."/>
        </authorList>
    </citation>
    <scope>NUCLEOTIDE SEQUENCE [LARGE SCALE GENOMIC DNA]</scope>
    <source>
        <strain evidence="4">ATCC 50177 / NandII</strain>
    </source>
</reference>
<dbReference type="OrthoDB" id="203700at2759"/>
<dbReference type="Pfam" id="PF03398">
    <property type="entry name" value="Ist1"/>
    <property type="match status" value="1"/>
</dbReference>